<feature type="disulfide bond" evidence="8 11">
    <location>
        <begin position="408"/>
        <end position="426"/>
    </location>
</feature>
<feature type="region of interest" description="Disordered" evidence="13">
    <location>
        <begin position="664"/>
        <end position="696"/>
    </location>
</feature>
<dbReference type="GO" id="GO:0006508">
    <property type="term" value="P:proteolysis"/>
    <property type="evidence" value="ECO:0007669"/>
    <property type="project" value="UniProtKB-KW"/>
</dbReference>
<dbReference type="InParanoid" id="A0A7M7NVH6"/>
<evidence type="ECO:0000313" key="15">
    <source>
        <dbReference type="Proteomes" id="UP000007110"/>
    </source>
</evidence>
<feature type="glycosylation site" description="N-linked (GlcNAc...) asparagine" evidence="9">
    <location>
        <position position="85"/>
    </location>
</feature>
<dbReference type="EC" id="3.4.-.-" evidence="12"/>
<comment type="similarity">
    <text evidence="1 11 12">Belongs to the peptidase M2 family.</text>
</comment>
<feature type="binding site" evidence="7">
    <location>
        <position position="444"/>
    </location>
    <ligand>
        <name>Zn(2+)</name>
        <dbReference type="ChEBI" id="CHEBI:29105"/>
        <label>1</label>
        <note>catalytic</note>
    </ligand>
</feature>
<dbReference type="Proteomes" id="UP000007110">
    <property type="component" value="Unassembled WGS sequence"/>
</dbReference>
<comment type="caution">
    <text evidence="11">Lacks conserved residue(s) required for the propagation of feature annotation.</text>
</comment>
<dbReference type="OMA" id="HIVIFFA"/>
<feature type="binding site" evidence="10">
    <location>
        <position position="444"/>
    </location>
    <ligand>
        <name>Zn(2+)</name>
        <dbReference type="ChEBI" id="CHEBI:29105"/>
        <label>2</label>
        <note>catalytic</note>
    </ligand>
</feature>
<keyword evidence="2" id="KW-0732">Signal</keyword>
<name>A0A7M7NVH6_STRPU</name>
<dbReference type="KEGG" id="spu:582767"/>
<keyword evidence="12" id="KW-0645">Protease</keyword>
<evidence type="ECO:0000313" key="14">
    <source>
        <dbReference type="EnsemblMetazoa" id="XP_030841151"/>
    </source>
</evidence>
<accession>A0A7M7NVH6</accession>
<feature type="disulfide bond" evidence="8">
    <location>
        <begin position="204"/>
        <end position="215"/>
    </location>
</feature>
<dbReference type="PROSITE" id="PS52011">
    <property type="entry name" value="PEPTIDASE_M2"/>
    <property type="match status" value="1"/>
</dbReference>
<keyword evidence="7 12" id="KW-0479">Metal-binding</keyword>
<dbReference type="RefSeq" id="XP_030841151.1">
    <property type="nucleotide sequence ID" value="XM_030985291.1"/>
</dbReference>
<dbReference type="SUPFAM" id="SSF55486">
    <property type="entry name" value="Metalloproteases ('zincins'), catalytic domain"/>
    <property type="match status" value="1"/>
</dbReference>
<feature type="binding site" evidence="10">
    <location>
        <position position="468"/>
    </location>
    <ligand>
        <name>Zn(2+)</name>
        <dbReference type="ChEBI" id="CHEBI:29105"/>
        <label>2</label>
        <note>catalytic</note>
    </ligand>
</feature>
<dbReference type="GO" id="GO:0004180">
    <property type="term" value="F:carboxypeptidase activity"/>
    <property type="evidence" value="ECO:0007669"/>
    <property type="project" value="UniProtKB-KW"/>
</dbReference>
<sequence>MYFKPTIYRVVFYFALINIFSRDNGSMAVSLTFDTSEVSSSSISSDVVPDQAGTFMLGGETSREDGGQAGTFVLGGGTSREVDGNPSPDEIVKLFLADFDRRADQEFPGLMEKQWTYYTNLTEENRQIKVEAKIRITEFDSESRRTAQTYYHTYPSHQISYDVRRELEAIASTSGLPTYVDEVTQELEDVKSRMEQRYHTAKVCRKKGRRARKECLRLDPDLKRVMGESRDDDELLWAWQGWRNETGAPNRDDFQRFVELSNTVAQQSGFDDHGDYQRRQYDTPHLEQTMSDLLTNLQPLYDNLHAFIRRRLYDIHGPEVIDLNGPIPSHLLGGMWSHSWSNLFDVAKPYETDDDDPTEFLQEQNYDIRRLYETAEEFYTSMGYEELPESFWENSVFGQPQDGRNVSCEPTSWDFHNQTDFRITTCSSEVTIDELSKAHNILGHTQYQNSYSHQPTAFREPASPALYEAIADLTSSEVFSPSYLRQLGLSLDERNDDKIQLNGLMRTALDSLALLPYANAVDQWRWGVFNGSIQPDRYNSEWWDLRSEYEGIEPGVERTDADFDPGAEFNIVSDSSYAKHFLGQIMKFQFLKSLCEAAGHTGPIQDCNLYGNRVAGQLITTAMQLGKTRSWTEIFYILTQQYNLDTSPLLEYFQPLNEFLERENRRNGDSTGWAQSARRPDQTPGRPKPSPAGSRT</sequence>
<reference evidence="15" key="1">
    <citation type="submission" date="2015-02" db="EMBL/GenBank/DDBJ databases">
        <title>Genome sequencing for Strongylocentrotus purpuratus.</title>
        <authorList>
            <person name="Murali S."/>
            <person name="Liu Y."/>
            <person name="Vee V."/>
            <person name="English A."/>
            <person name="Wang M."/>
            <person name="Skinner E."/>
            <person name="Han Y."/>
            <person name="Muzny D.M."/>
            <person name="Worley K.C."/>
            <person name="Gibbs R.A."/>
        </authorList>
    </citation>
    <scope>NUCLEOTIDE SEQUENCE</scope>
</reference>
<evidence type="ECO:0000256" key="8">
    <source>
        <dbReference type="PIRSR" id="PIRSR601548-4"/>
    </source>
</evidence>
<keyword evidence="15" id="KW-1185">Reference proteome</keyword>
<evidence type="ECO:0000256" key="9">
    <source>
        <dbReference type="PIRSR" id="PIRSR601548-5"/>
    </source>
</evidence>
<dbReference type="Gene3D" id="1.10.1370.30">
    <property type="match status" value="1"/>
</dbReference>
<keyword evidence="12" id="KW-0378">Hydrolase</keyword>
<dbReference type="OrthoDB" id="10029630at2759"/>
<keyword evidence="4 5" id="KW-0325">Glycoprotein</keyword>
<feature type="glycosylation site" description="N-linked (GlcNAc...) asparagine; partial" evidence="5">
    <location>
        <position position="643"/>
    </location>
</feature>
<keyword evidence="12" id="KW-0482">Metalloprotease</keyword>
<dbReference type="AlphaFoldDB" id="A0A7M7NVH6"/>
<proteinExistence type="inferred from homology"/>
<keyword evidence="12" id="KW-0121">Carboxypeptidase</keyword>
<evidence type="ECO:0000256" key="5">
    <source>
        <dbReference type="PIRSR" id="PIRSR601548-10"/>
    </source>
</evidence>
<dbReference type="GeneID" id="582767"/>
<dbReference type="PRINTS" id="PR00791">
    <property type="entry name" value="PEPDIPTASEA"/>
</dbReference>
<keyword evidence="7 12" id="KW-0862">Zinc</keyword>
<keyword evidence="3 8" id="KW-1015">Disulfide bond</keyword>
<evidence type="ECO:0000256" key="1">
    <source>
        <dbReference type="ARBA" id="ARBA00008139"/>
    </source>
</evidence>
<feature type="disulfide bond" evidence="8">
    <location>
        <begin position="595"/>
        <end position="607"/>
    </location>
</feature>
<dbReference type="GO" id="GO:0046872">
    <property type="term" value="F:metal ion binding"/>
    <property type="evidence" value="ECO:0007669"/>
    <property type="project" value="UniProtKB-KW"/>
</dbReference>
<evidence type="ECO:0000256" key="6">
    <source>
        <dbReference type="PIRSR" id="PIRSR601548-2"/>
    </source>
</evidence>
<protein>
    <recommendedName>
        <fullName evidence="12">Angiotensin-converting enzyme</fullName>
        <ecNumber evidence="12">3.4.-.-</ecNumber>
    </recommendedName>
</protein>
<dbReference type="EnsemblMetazoa" id="XM_030985291">
    <property type="protein sequence ID" value="XP_030841151"/>
    <property type="gene ID" value="LOC582767"/>
</dbReference>
<evidence type="ECO:0000256" key="12">
    <source>
        <dbReference type="RuleBase" id="RU361144"/>
    </source>
</evidence>
<dbReference type="PANTHER" id="PTHR10514:SF24">
    <property type="entry name" value="ANGIOTENSIN-CONVERTING ENZYME 2"/>
    <property type="match status" value="1"/>
</dbReference>
<feature type="binding site" evidence="7">
    <location>
        <position position="468"/>
    </location>
    <ligand>
        <name>Zn(2+)</name>
        <dbReference type="ChEBI" id="CHEBI:29105"/>
        <label>1</label>
        <note>catalytic</note>
    </ligand>
</feature>
<feature type="glycosylation site" description="N-linked (GlcNAc...) asparagine" evidence="5">
    <location>
        <position position="120"/>
    </location>
</feature>
<evidence type="ECO:0000256" key="2">
    <source>
        <dbReference type="ARBA" id="ARBA00022729"/>
    </source>
</evidence>
<evidence type="ECO:0000256" key="13">
    <source>
        <dbReference type="SAM" id="MobiDB-lite"/>
    </source>
</evidence>
<evidence type="ECO:0000256" key="11">
    <source>
        <dbReference type="PROSITE-ProRule" id="PRU01355"/>
    </source>
</evidence>
<dbReference type="Pfam" id="PF01401">
    <property type="entry name" value="Peptidase_M2"/>
    <property type="match status" value="1"/>
</dbReference>
<dbReference type="GO" id="GO:0005615">
    <property type="term" value="C:extracellular space"/>
    <property type="evidence" value="ECO:0000318"/>
    <property type="project" value="GO_Central"/>
</dbReference>
<dbReference type="CDD" id="cd06461">
    <property type="entry name" value="M2_ACE"/>
    <property type="match status" value="1"/>
</dbReference>
<dbReference type="GO" id="GO:0008241">
    <property type="term" value="F:peptidyl-dipeptidase activity"/>
    <property type="evidence" value="ECO:0007669"/>
    <property type="project" value="InterPro"/>
</dbReference>
<evidence type="ECO:0000256" key="3">
    <source>
        <dbReference type="ARBA" id="ARBA00023157"/>
    </source>
</evidence>
<evidence type="ECO:0000256" key="4">
    <source>
        <dbReference type="ARBA" id="ARBA00023180"/>
    </source>
</evidence>
<feature type="binding site" evidence="6">
    <location>
        <position position="281"/>
    </location>
    <ligand>
        <name>chloride</name>
        <dbReference type="ChEBI" id="CHEBI:17996"/>
        <label>1</label>
    </ligand>
</feature>
<reference evidence="14" key="2">
    <citation type="submission" date="2021-01" db="UniProtKB">
        <authorList>
            <consortium name="EnsemblMetazoa"/>
        </authorList>
    </citation>
    <scope>IDENTIFICATION</scope>
</reference>
<comment type="cofactor">
    <cofactor evidence="12">
        <name>Zn(2+)</name>
        <dbReference type="ChEBI" id="CHEBI:29105"/>
    </cofactor>
    <text evidence="12">Binds 1 zinc ion per subunit.</text>
</comment>
<dbReference type="PANTHER" id="PTHR10514">
    <property type="entry name" value="ANGIOTENSIN-CONVERTING ENZYME"/>
    <property type="match status" value="1"/>
</dbReference>
<dbReference type="GO" id="GO:0005886">
    <property type="term" value="C:plasma membrane"/>
    <property type="evidence" value="ECO:0000318"/>
    <property type="project" value="GO_Central"/>
</dbReference>
<dbReference type="InterPro" id="IPR001548">
    <property type="entry name" value="Peptidase_M2"/>
</dbReference>
<evidence type="ECO:0000256" key="7">
    <source>
        <dbReference type="PIRSR" id="PIRSR601548-3"/>
    </source>
</evidence>
<organism evidence="14 15">
    <name type="scientific">Strongylocentrotus purpuratus</name>
    <name type="common">Purple sea urchin</name>
    <dbReference type="NCBI Taxonomy" id="7668"/>
    <lineage>
        <taxon>Eukaryota</taxon>
        <taxon>Metazoa</taxon>
        <taxon>Echinodermata</taxon>
        <taxon>Eleutherozoa</taxon>
        <taxon>Echinozoa</taxon>
        <taxon>Echinoidea</taxon>
        <taxon>Euechinoidea</taxon>
        <taxon>Echinacea</taxon>
        <taxon>Camarodonta</taxon>
        <taxon>Echinidea</taxon>
        <taxon>Strongylocentrotidae</taxon>
        <taxon>Strongylocentrotus</taxon>
    </lineage>
</organism>
<dbReference type="GO" id="GO:0008237">
    <property type="term" value="F:metallopeptidase activity"/>
    <property type="evidence" value="ECO:0000318"/>
    <property type="project" value="GO_Central"/>
</dbReference>
<evidence type="ECO:0000256" key="10">
    <source>
        <dbReference type="PIRSR" id="PIRSR601548-8"/>
    </source>
</evidence>